<dbReference type="EMBL" id="BSRI01000001">
    <property type="protein sequence ID" value="GLV55310.1"/>
    <property type="molecule type" value="Genomic_DNA"/>
</dbReference>
<evidence type="ECO:0000313" key="2">
    <source>
        <dbReference type="Proteomes" id="UP001344906"/>
    </source>
</evidence>
<evidence type="ECO:0000313" key="1">
    <source>
        <dbReference type="EMBL" id="GLV55310.1"/>
    </source>
</evidence>
<comment type="caution">
    <text evidence="1">The sequence shown here is derived from an EMBL/GenBank/DDBJ whole genome shotgun (WGS) entry which is preliminary data.</text>
</comment>
<reference evidence="1 2" key="1">
    <citation type="submission" date="2023-02" db="EMBL/GenBank/DDBJ databases">
        <title>Dictyobacter halimunensis sp. nov., a new member of the class Ktedonobacteria from forest soil in a geothermal area.</title>
        <authorList>
            <person name="Rachmania M.K."/>
            <person name="Ningsih F."/>
            <person name="Sakai Y."/>
            <person name="Yabe S."/>
            <person name="Yokota A."/>
            <person name="Sjamsuridzal W."/>
        </authorList>
    </citation>
    <scope>NUCLEOTIDE SEQUENCE [LARGE SCALE GENOMIC DNA]</scope>
    <source>
        <strain evidence="1 2">S3.2.2.5</strain>
    </source>
</reference>
<protein>
    <submittedName>
        <fullName evidence="1">Uncharacterized protein</fullName>
    </submittedName>
</protein>
<gene>
    <name evidence="1" type="ORF">KDH_21570</name>
</gene>
<sequence>MSTYRLRHSFLARIFVLAMLVSLATGSISLLRVQTTEASSGHFKPPRPDFAFNMVPSSPNINGCLPHASGFVTITRGSQNDLMHVSVRGLVPNTGYDLFVIQVPNKPFGVAWYQSDLETDRYGNGSVFVQGIFNSETFTITNEAPLAFTHQFHLGLWFNDPQVPFDQGCEPGQTSPTITPFNGEQHAGIQVLNTANFPDNAGPLSHVNP</sequence>
<name>A0ABQ6FNZ7_9CHLR</name>
<keyword evidence="2" id="KW-1185">Reference proteome</keyword>
<accession>A0ABQ6FNZ7</accession>
<organism evidence="1 2">
    <name type="scientific">Dictyobacter halimunensis</name>
    <dbReference type="NCBI Taxonomy" id="3026934"/>
    <lineage>
        <taxon>Bacteria</taxon>
        <taxon>Bacillati</taxon>
        <taxon>Chloroflexota</taxon>
        <taxon>Ktedonobacteria</taxon>
        <taxon>Ktedonobacterales</taxon>
        <taxon>Dictyobacteraceae</taxon>
        <taxon>Dictyobacter</taxon>
    </lineage>
</organism>
<dbReference type="Proteomes" id="UP001344906">
    <property type="component" value="Unassembled WGS sequence"/>
</dbReference>
<proteinExistence type="predicted"/>